<sequence length="184" mass="20114">MVLPVSRTNMEAHLYMDLHPCTCGEFRFARKNAVIALEDGDLASRYTGECARCGQPREFVFRLPTEISMPLGGDAVSYGGDEPSQLIDPGQWLGVADAYASQVPGDFARLDGEERRRARAVLNRATAAVDEVLKFIPGDADEVPAATFTSERGRQAYAKEPGRFRRSRLAVVRDAYAGMAGQLA</sequence>
<gene>
    <name evidence="1" type="ORF">FHR38_000739</name>
</gene>
<evidence type="ECO:0000313" key="1">
    <source>
        <dbReference type="EMBL" id="MBB4957006.1"/>
    </source>
</evidence>
<accession>A0A7W7SLT0</accession>
<keyword evidence="2" id="KW-1185">Reference proteome</keyword>
<organism evidence="1 2">
    <name type="scientific">Micromonospora polyrhachis</name>
    <dbReference type="NCBI Taxonomy" id="1282883"/>
    <lineage>
        <taxon>Bacteria</taxon>
        <taxon>Bacillati</taxon>
        <taxon>Actinomycetota</taxon>
        <taxon>Actinomycetes</taxon>
        <taxon>Micromonosporales</taxon>
        <taxon>Micromonosporaceae</taxon>
        <taxon>Micromonospora</taxon>
    </lineage>
</organism>
<reference evidence="1 2" key="1">
    <citation type="submission" date="2020-08" db="EMBL/GenBank/DDBJ databases">
        <title>Sequencing the genomes of 1000 actinobacteria strains.</title>
        <authorList>
            <person name="Klenk H.-P."/>
        </authorList>
    </citation>
    <scope>NUCLEOTIDE SEQUENCE [LARGE SCALE GENOMIC DNA]</scope>
    <source>
        <strain evidence="1 2">DSM 45886</strain>
    </source>
</reference>
<protein>
    <submittedName>
        <fullName evidence="1">Uncharacterized protein</fullName>
    </submittedName>
</protein>
<dbReference type="AlphaFoldDB" id="A0A7W7SLT0"/>
<dbReference type="Proteomes" id="UP000578819">
    <property type="component" value="Unassembled WGS sequence"/>
</dbReference>
<evidence type="ECO:0000313" key="2">
    <source>
        <dbReference type="Proteomes" id="UP000578819"/>
    </source>
</evidence>
<dbReference type="EMBL" id="JACHJW010000001">
    <property type="protein sequence ID" value="MBB4957006.1"/>
    <property type="molecule type" value="Genomic_DNA"/>
</dbReference>
<name>A0A7W7SLT0_9ACTN</name>
<comment type="caution">
    <text evidence="1">The sequence shown here is derived from an EMBL/GenBank/DDBJ whole genome shotgun (WGS) entry which is preliminary data.</text>
</comment>
<dbReference type="RefSeq" id="WP_184532736.1">
    <property type="nucleotide sequence ID" value="NZ_JACHJW010000001.1"/>
</dbReference>
<proteinExistence type="predicted"/>